<feature type="transmembrane region" description="Helical" evidence="1">
    <location>
        <begin position="302"/>
        <end position="321"/>
    </location>
</feature>
<reference evidence="2 3" key="1">
    <citation type="submission" date="2018-08" db="EMBL/GenBank/DDBJ databases">
        <title>A genome reference for cultivated species of the human gut microbiota.</title>
        <authorList>
            <person name="Zou Y."/>
            <person name="Xue W."/>
            <person name="Luo G."/>
        </authorList>
    </citation>
    <scope>NUCLEOTIDE SEQUENCE [LARGE SCALE GENOMIC DNA]</scope>
    <source>
        <strain evidence="2 3">OM06-2</strain>
    </source>
</reference>
<evidence type="ECO:0000256" key="1">
    <source>
        <dbReference type="SAM" id="Phobius"/>
    </source>
</evidence>
<evidence type="ECO:0000313" key="2">
    <source>
        <dbReference type="EMBL" id="RGM86759.1"/>
    </source>
</evidence>
<dbReference type="EMBL" id="QSTW01000024">
    <property type="protein sequence ID" value="RGM86759.1"/>
    <property type="molecule type" value="Genomic_DNA"/>
</dbReference>
<proteinExistence type="predicted"/>
<feature type="transmembrane region" description="Helical" evidence="1">
    <location>
        <begin position="119"/>
        <end position="134"/>
    </location>
</feature>
<evidence type="ECO:0008006" key="4">
    <source>
        <dbReference type="Google" id="ProtNLM"/>
    </source>
</evidence>
<keyword evidence="1" id="KW-1133">Transmembrane helix</keyword>
<dbReference type="Proteomes" id="UP000260814">
    <property type="component" value="Unassembled WGS sequence"/>
</dbReference>
<evidence type="ECO:0000313" key="3">
    <source>
        <dbReference type="Proteomes" id="UP000260814"/>
    </source>
</evidence>
<comment type="caution">
    <text evidence="2">The sequence shown here is derived from an EMBL/GenBank/DDBJ whole genome shotgun (WGS) entry which is preliminary data.</text>
</comment>
<feature type="transmembrane region" description="Helical" evidence="1">
    <location>
        <begin position="46"/>
        <end position="65"/>
    </location>
</feature>
<feature type="transmembrane region" description="Helical" evidence="1">
    <location>
        <begin position="167"/>
        <end position="188"/>
    </location>
</feature>
<protein>
    <recommendedName>
        <fullName evidence="4">O-antigen ligase domain-containing protein</fullName>
    </recommendedName>
</protein>
<keyword evidence="1" id="KW-0812">Transmembrane</keyword>
<keyword evidence="1" id="KW-0472">Membrane</keyword>
<gene>
    <name evidence="2" type="ORF">DXB87_14540</name>
</gene>
<sequence>MYIISKYKQNLITRNISQNAYIKWYLIWAIICIARGFIIAENSIEYKQLVIGSIAVLMPLFCWLGYNAYYTQKILSFWYKYAIIFFIIFFYWIVGFTQFYLSPLLILFCFFPLFPSKKAWIIFFVGILYCVLAGEGRSQYLKAIPALLIGLTIYVKKTYISHRLIKLGHYIAYLCTLTIFTIILQGLLRNYSGQTNPETIIEEYRENSTDTRSLIYIDVIESAISNNYIWQGRTPARGNDIIFSGILFKWAYGDDYTFNKDERHINEVMHLNTFTWCGLIGLILFSLIFFKASYLAVYKSKNIYISLLGCYVAFQWSYGWIENVQQLDILNITLWMMVGMCYSTDFRQMDNKEFKEWIRKLI</sequence>
<feature type="transmembrane region" description="Helical" evidence="1">
    <location>
        <begin position="21"/>
        <end position="40"/>
    </location>
</feature>
<name>A0A3E4Z4X3_9BACT</name>
<dbReference type="AlphaFoldDB" id="A0A3E4Z4X3"/>
<feature type="transmembrane region" description="Helical" evidence="1">
    <location>
        <begin position="273"/>
        <end position="290"/>
    </location>
</feature>
<accession>A0A3E4Z4X3</accession>
<feature type="transmembrane region" description="Helical" evidence="1">
    <location>
        <begin position="327"/>
        <end position="346"/>
    </location>
</feature>
<organism evidence="2 3">
    <name type="scientific">Phocaeicola plebeius</name>
    <dbReference type="NCBI Taxonomy" id="310297"/>
    <lineage>
        <taxon>Bacteria</taxon>
        <taxon>Pseudomonadati</taxon>
        <taxon>Bacteroidota</taxon>
        <taxon>Bacteroidia</taxon>
        <taxon>Bacteroidales</taxon>
        <taxon>Bacteroidaceae</taxon>
        <taxon>Phocaeicola</taxon>
    </lineage>
</organism>
<feature type="transmembrane region" description="Helical" evidence="1">
    <location>
        <begin position="77"/>
        <end position="93"/>
    </location>
</feature>